<comment type="caution">
    <text evidence="2">The sequence shown here is derived from an EMBL/GenBank/DDBJ whole genome shotgun (WGS) entry which is preliminary data.</text>
</comment>
<keyword evidence="1" id="KW-1133">Transmembrane helix</keyword>
<keyword evidence="1" id="KW-0472">Membrane</keyword>
<keyword evidence="1" id="KW-0812">Transmembrane</keyword>
<evidence type="ECO:0000313" key="2">
    <source>
        <dbReference type="EMBL" id="CAG7561273.1"/>
    </source>
</evidence>
<sequence length="134" mass="14769">MSQLNADSIITLVSAIPALRIASLSAQLAYLTLRRRNISRNDVERSMIELLSDIKPTPSRTPLEPLPSYPSITIVSSSKNLPQFPPLALLGDFERQTRFLPITLSDGRYQPANHQMGGDGPHFASTCRLLSLVL</sequence>
<protein>
    <submittedName>
        <fullName evidence="2">Uncharacterized protein</fullName>
    </submittedName>
</protein>
<reference evidence="2" key="1">
    <citation type="submission" date="2021-05" db="EMBL/GenBank/DDBJ databases">
        <authorList>
            <person name="Khan N."/>
        </authorList>
    </citation>
    <scope>NUCLEOTIDE SEQUENCE</scope>
</reference>
<gene>
    <name evidence="2" type="ORF">FEQUK3_LOCUS7021</name>
</gene>
<accession>A0A8J2IPI6</accession>
<name>A0A8J2IPI6_FUSEQ</name>
<organism evidence="2 3">
    <name type="scientific">Fusarium equiseti</name>
    <name type="common">Fusarium scirpi</name>
    <dbReference type="NCBI Taxonomy" id="61235"/>
    <lineage>
        <taxon>Eukaryota</taxon>
        <taxon>Fungi</taxon>
        <taxon>Dikarya</taxon>
        <taxon>Ascomycota</taxon>
        <taxon>Pezizomycotina</taxon>
        <taxon>Sordariomycetes</taxon>
        <taxon>Hypocreomycetidae</taxon>
        <taxon>Hypocreales</taxon>
        <taxon>Nectriaceae</taxon>
        <taxon>Fusarium</taxon>
        <taxon>Fusarium incarnatum-equiseti species complex</taxon>
    </lineage>
</organism>
<feature type="transmembrane region" description="Helical" evidence="1">
    <location>
        <begin position="12"/>
        <end position="33"/>
    </location>
</feature>
<dbReference type="Proteomes" id="UP000693738">
    <property type="component" value="Unassembled WGS sequence"/>
</dbReference>
<evidence type="ECO:0000256" key="1">
    <source>
        <dbReference type="SAM" id="Phobius"/>
    </source>
</evidence>
<proteinExistence type="predicted"/>
<dbReference type="AlphaFoldDB" id="A0A8J2IPI6"/>
<dbReference type="EMBL" id="CAJSTJ010000140">
    <property type="protein sequence ID" value="CAG7561273.1"/>
    <property type="molecule type" value="Genomic_DNA"/>
</dbReference>
<evidence type="ECO:0000313" key="3">
    <source>
        <dbReference type="Proteomes" id="UP000693738"/>
    </source>
</evidence>